<sequence length="147" mass="16123">MSTPERAVERLLFRYADAIDAGDLTALGALFAHGRIAQHTPDGPITLAEGAPAVEAFYRSLVILYDDGTPRTRHLTTNVSIDVDDAAGTATGTASYTVMQATEGFALQPIIVGRYRDDFHRVEGEWWFGTRAMSVDLTGDLSRHLRR</sequence>
<evidence type="ECO:0000259" key="1">
    <source>
        <dbReference type="Pfam" id="PF13577"/>
    </source>
</evidence>
<dbReference type="RefSeq" id="WP_151581365.1">
    <property type="nucleotide sequence ID" value="NZ_WBVM01000002.1"/>
</dbReference>
<gene>
    <name evidence="2" type="ORF">F9L07_19010</name>
</gene>
<dbReference type="CDD" id="cd00531">
    <property type="entry name" value="NTF2_like"/>
    <property type="match status" value="1"/>
</dbReference>
<dbReference type="Proteomes" id="UP000449906">
    <property type="component" value="Unassembled WGS sequence"/>
</dbReference>
<accession>A0A7J5DVP4</accession>
<dbReference type="InterPro" id="IPR037401">
    <property type="entry name" value="SnoaL-like"/>
</dbReference>
<evidence type="ECO:0000313" key="2">
    <source>
        <dbReference type="EMBL" id="KAB2809146.1"/>
    </source>
</evidence>
<organism evidence="2 3">
    <name type="scientific">Nocardioides simplex</name>
    <name type="common">Arthrobacter simplex</name>
    <dbReference type="NCBI Taxonomy" id="2045"/>
    <lineage>
        <taxon>Bacteria</taxon>
        <taxon>Bacillati</taxon>
        <taxon>Actinomycetota</taxon>
        <taxon>Actinomycetes</taxon>
        <taxon>Propionibacteriales</taxon>
        <taxon>Nocardioidaceae</taxon>
        <taxon>Pimelobacter</taxon>
    </lineage>
</organism>
<evidence type="ECO:0000313" key="3">
    <source>
        <dbReference type="Proteomes" id="UP000449906"/>
    </source>
</evidence>
<dbReference type="InterPro" id="IPR032710">
    <property type="entry name" value="NTF2-like_dom_sf"/>
</dbReference>
<dbReference type="EMBL" id="WBVM01000002">
    <property type="protein sequence ID" value="KAB2809146.1"/>
    <property type="molecule type" value="Genomic_DNA"/>
</dbReference>
<proteinExistence type="predicted"/>
<dbReference type="AlphaFoldDB" id="A0A7J5DVP4"/>
<dbReference type="Pfam" id="PF13577">
    <property type="entry name" value="SnoaL_4"/>
    <property type="match status" value="1"/>
</dbReference>
<dbReference type="SUPFAM" id="SSF54427">
    <property type="entry name" value="NTF2-like"/>
    <property type="match status" value="1"/>
</dbReference>
<feature type="domain" description="SnoaL-like" evidence="1">
    <location>
        <begin position="5"/>
        <end position="131"/>
    </location>
</feature>
<dbReference type="Gene3D" id="3.10.450.50">
    <property type="match status" value="1"/>
</dbReference>
<protein>
    <submittedName>
        <fullName evidence="2">Nuclear transport factor 2 family protein</fullName>
    </submittedName>
</protein>
<reference evidence="2 3" key="1">
    <citation type="submission" date="2019-09" db="EMBL/GenBank/DDBJ databases">
        <title>Pimelobacter sp. isolated from Paulinella.</title>
        <authorList>
            <person name="Jeong S.E."/>
        </authorList>
    </citation>
    <scope>NUCLEOTIDE SEQUENCE [LARGE SCALE GENOMIC DNA]</scope>
    <source>
        <strain evidence="2 3">Pch-N</strain>
    </source>
</reference>
<comment type="caution">
    <text evidence="2">The sequence shown here is derived from an EMBL/GenBank/DDBJ whole genome shotgun (WGS) entry which is preliminary data.</text>
</comment>
<name>A0A7J5DVP4_NOCSI</name>